<dbReference type="InterPro" id="IPR036736">
    <property type="entry name" value="ACP-like_sf"/>
</dbReference>
<feature type="domain" description="Carrier" evidence="3">
    <location>
        <begin position="145"/>
        <end position="220"/>
    </location>
</feature>
<dbReference type="Gene3D" id="3.40.109.10">
    <property type="entry name" value="NADH Oxidase"/>
    <property type="match status" value="1"/>
</dbReference>
<dbReference type="PANTHER" id="PTHR45527">
    <property type="entry name" value="NONRIBOSOMAL PEPTIDE SYNTHETASE"/>
    <property type="match status" value="1"/>
</dbReference>
<evidence type="ECO:0000256" key="1">
    <source>
        <dbReference type="ARBA" id="ARBA00022450"/>
    </source>
</evidence>
<dbReference type="InterPro" id="IPR009081">
    <property type="entry name" value="PP-bd_ACP"/>
</dbReference>
<sequence length="266" mass="29708">MAEYQAIEPMYGSSARDFCLLEAGYMSHLLMMEVPEYDLGLCPIGGMNFEPLRAEFGLSDSQEMVHSFLGGGISAEQKEQLAQTAPQVESLEERLKAYLSQKLPSYMVPNIYVQLPKLPLTANGKINRKALPRPDLSKQTAEFVRPGNELEHRLVELVQKISDVEQVSITDDFIDLGANSLDMVQLYNEVKTEFQREIAMADIFNHTTVHKLAEFLNQAPVTAPEQPTNTVPTTDLNPEQVALLSANLDNITEAEVELLLAKLEQK</sequence>
<evidence type="ECO:0000259" key="3">
    <source>
        <dbReference type="PROSITE" id="PS50075"/>
    </source>
</evidence>
<evidence type="ECO:0000313" key="4">
    <source>
        <dbReference type="EMBL" id="OAD22324.1"/>
    </source>
</evidence>
<dbReference type="GO" id="GO:0005737">
    <property type="term" value="C:cytoplasm"/>
    <property type="evidence" value="ECO:0007669"/>
    <property type="project" value="TreeGrafter"/>
</dbReference>
<dbReference type="SUPFAM" id="SSF47336">
    <property type="entry name" value="ACP-like"/>
    <property type="match status" value="1"/>
</dbReference>
<dbReference type="SMART" id="SM00823">
    <property type="entry name" value="PKS_PP"/>
    <property type="match status" value="1"/>
</dbReference>
<dbReference type="Gene3D" id="1.10.1200.10">
    <property type="entry name" value="ACP-like"/>
    <property type="match status" value="1"/>
</dbReference>
<keyword evidence="1" id="KW-0596">Phosphopantetheine</keyword>
<evidence type="ECO:0000313" key="5">
    <source>
        <dbReference type="Proteomes" id="UP000076962"/>
    </source>
</evidence>
<dbReference type="PROSITE" id="PS50075">
    <property type="entry name" value="CARRIER"/>
    <property type="match status" value="1"/>
</dbReference>
<dbReference type="SUPFAM" id="SSF56801">
    <property type="entry name" value="Acetyl-CoA synthetase-like"/>
    <property type="match status" value="1"/>
</dbReference>
<proteinExistence type="predicted"/>
<dbReference type="GO" id="GO:0031177">
    <property type="term" value="F:phosphopantetheine binding"/>
    <property type="evidence" value="ECO:0007669"/>
    <property type="project" value="InterPro"/>
</dbReference>
<protein>
    <submittedName>
        <fullName evidence="4">Nonribosomal peptide synthetase</fullName>
    </submittedName>
</protein>
<dbReference type="InterPro" id="IPR020806">
    <property type="entry name" value="PKS_PP-bd"/>
</dbReference>
<dbReference type="InterPro" id="IPR000415">
    <property type="entry name" value="Nitroreductase-like"/>
</dbReference>
<keyword evidence="2" id="KW-0597">Phosphoprotein</keyword>
<evidence type="ECO:0000256" key="2">
    <source>
        <dbReference type="ARBA" id="ARBA00022553"/>
    </source>
</evidence>
<dbReference type="GO" id="GO:0044550">
    <property type="term" value="P:secondary metabolite biosynthetic process"/>
    <property type="evidence" value="ECO:0007669"/>
    <property type="project" value="TreeGrafter"/>
</dbReference>
<dbReference type="GO" id="GO:0043041">
    <property type="term" value="P:amino acid activation for nonribosomal peptide biosynthetic process"/>
    <property type="evidence" value="ECO:0007669"/>
    <property type="project" value="TreeGrafter"/>
</dbReference>
<keyword evidence="5" id="KW-1185">Reference proteome</keyword>
<dbReference type="Proteomes" id="UP000076962">
    <property type="component" value="Unassembled WGS sequence"/>
</dbReference>
<dbReference type="Pfam" id="PF00550">
    <property type="entry name" value="PP-binding"/>
    <property type="match status" value="1"/>
</dbReference>
<dbReference type="InterPro" id="IPR045851">
    <property type="entry name" value="AMP-bd_C_sf"/>
</dbReference>
<dbReference type="SUPFAM" id="SSF55469">
    <property type="entry name" value="FMN-dependent nitroreductase-like"/>
    <property type="match status" value="1"/>
</dbReference>
<comment type="caution">
    <text evidence="4">The sequence shown here is derived from an EMBL/GenBank/DDBJ whole genome shotgun (WGS) entry which is preliminary data.</text>
</comment>
<dbReference type="Gene3D" id="3.30.300.30">
    <property type="match status" value="1"/>
</dbReference>
<name>A0A176S305_9GAMM</name>
<accession>A0A176S305</accession>
<dbReference type="GO" id="GO:0016491">
    <property type="term" value="F:oxidoreductase activity"/>
    <property type="evidence" value="ECO:0007669"/>
    <property type="project" value="InterPro"/>
</dbReference>
<reference evidence="4 5" key="1">
    <citation type="submission" date="2016-05" db="EMBL/GenBank/DDBJ databases">
        <title>Single-cell genome of chain-forming Candidatus Thiomargarita nelsonii and comparison to other large sulfur-oxidizing bacteria.</title>
        <authorList>
            <person name="Winkel M."/>
            <person name="Salman V."/>
            <person name="Woyke T."/>
            <person name="Schulz-Vogt H."/>
            <person name="Richter M."/>
            <person name="Flood B."/>
            <person name="Bailey J."/>
            <person name="Amann R."/>
            <person name="Mussmann M."/>
        </authorList>
    </citation>
    <scope>NUCLEOTIDE SEQUENCE [LARGE SCALE GENOMIC DNA]</scope>
    <source>
        <strain evidence="4 5">THI036</strain>
    </source>
</reference>
<dbReference type="PANTHER" id="PTHR45527:SF1">
    <property type="entry name" value="FATTY ACID SYNTHASE"/>
    <property type="match status" value="1"/>
</dbReference>
<organism evidence="4 5">
    <name type="scientific">Candidatus Thiomargarita nelsonii</name>
    <dbReference type="NCBI Taxonomy" id="1003181"/>
    <lineage>
        <taxon>Bacteria</taxon>
        <taxon>Pseudomonadati</taxon>
        <taxon>Pseudomonadota</taxon>
        <taxon>Gammaproteobacteria</taxon>
        <taxon>Thiotrichales</taxon>
        <taxon>Thiotrichaceae</taxon>
        <taxon>Thiomargarita</taxon>
    </lineage>
</organism>
<dbReference type="AlphaFoldDB" id="A0A176S305"/>
<gene>
    <name evidence="4" type="ORF">THIOM_001879</name>
</gene>
<dbReference type="EMBL" id="LUTY01001021">
    <property type="protein sequence ID" value="OAD22324.1"/>
    <property type="molecule type" value="Genomic_DNA"/>
</dbReference>